<name>A0A1G2MNE2_9BACT</name>
<evidence type="ECO:0000313" key="3">
    <source>
        <dbReference type="Proteomes" id="UP000177943"/>
    </source>
</evidence>
<feature type="transmembrane region" description="Helical" evidence="1">
    <location>
        <begin position="7"/>
        <end position="26"/>
    </location>
</feature>
<evidence type="ECO:0000313" key="2">
    <source>
        <dbReference type="EMBL" id="OHA25388.1"/>
    </source>
</evidence>
<dbReference type="EMBL" id="MHRP01000049">
    <property type="protein sequence ID" value="OHA25388.1"/>
    <property type="molecule type" value="Genomic_DNA"/>
</dbReference>
<accession>A0A1G2MNE2</accession>
<dbReference type="AlphaFoldDB" id="A0A1G2MNE2"/>
<keyword evidence="1" id="KW-0472">Membrane</keyword>
<evidence type="ECO:0000256" key="1">
    <source>
        <dbReference type="SAM" id="Phobius"/>
    </source>
</evidence>
<keyword evidence="1" id="KW-1133">Transmembrane helix</keyword>
<proteinExistence type="predicted"/>
<reference evidence="2 3" key="1">
    <citation type="journal article" date="2016" name="Nat. Commun.">
        <title>Thousands of microbial genomes shed light on interconnected biogeochemical processes in an aquifer system.</title>
        <authorList>
            <person name="Anantharaman K."/>
            <person name="Brown C.T."/>
            <person name="Hug L.A."/>
            <person name="Sharon I."/>
            <person name="Castelle C.J."/>
            <person name="Probst A.J."/>
            <person name="Thomas B.C."/>
            <person name="Singh A."/>
            <person name="Wilkins M.J."/>
            <person name="Karaoz U."/>
            <person name="Brodie E.L."/>
            <person name="Williams K.H."/>
            <person name="Hubbard S.S."/>
            <person name="Banfield J.F."/>
        </authorList>
    </citation>
    <scope>NUCLEOTIDE SEQUENCE [LARGE SCALE GENOMIC DNA]</scope>
</reference>
<protein>
    <submittedName>
        <fullName evidence="2">Uncharacterized protein</fullName>
    </submittedName>
</protein>
<keyword evidence="1" id="KW-0812">Transmembrane</keyword>
<gene>
    <name evidence="2" type="ORF">A3D56_01220</name>
</gene>
<organism evidence="2 3">
    <name type="scientific">Candidatus Taylorbacteria bacterium RIFCSPHIGHO2_02_FULL_45_35</name>
    <dbReference type="NCBI Taxonomy" id="1802311"/>
    <lineage>
        <taxon>Bacteria</taxon>
        <taxon>Candidatus Tayloriibacteriota</taxon>
    </lineage>
</organism>
<sequence>MKAFLPYLYLFSMFCVFISGVISWFWSDYIDQNSCKKCGRKLVMKTKKYVDVYERADGRLDLVVENSYQCLNWKCKHLIVEKVPACPYKPPEHP</sequence>
<comment type="caution">
    <text evidence="2">The sequence shown here is derived from an EMBL/GenBank/DDBJ whole genome shotgun (WGS) entry which is preliminary data.</text>
</comment>
<dbReference type="Proteomes" id="UP000177943">
    <property type="component" value="Unassembled WGS sequence"/>
</dbReference>